<keyword evidence="8" id="KW-1185">Reference proteome</keyword>
<evidence type="ECO:0000256" key="5">
    <source>
        <dbReference type="ARBA" id="ARBA00023125"/>
    </source>
</evidence>
<name>A0A9N9GF26_FUNMO</name>
<evidence type="ECO:0000256" key="4">
    <source>
        <dbReference type="ARBA" id="ARBA00023029"/>
    </source>
</evidence>
<keyword evidence="5" id="KW-0238">DNA-binding</keyword>
<evidence type="ECO:0000256" key="1">
    <source>
        <dbReference type="ARBA" id="ARBA00000185"/>
    </source>
</evidence>
<dbReference type="EMBL" id="CAJVPP010002610">
    <property type="protein sequence ID" value="CAG8605708.1"/>
    <property type="molecule type" value="Genomic_DNA"/>
</dbReference>
<dbReference type="Proteomes" id="UP000789375">
    <property type="component" value="Unassembled WGS sequence"/>
</dbReference>
<dbReference type="GO" id="GO:0005634">
    <property type="term" value="C:nucleus"/>
    <property type="evidence" value="ECO:0007669"/>
    <property type="project" value="TreeGrafter"/>
</dbReference>
<dbReference type="InterPro" id="IPR036890">
    <property type="entry name" value="HATPase_C_sf"/>
</dbReference>
<evidence type="ECO:0000313" key="8">
    <source>
        <dbReference type="Proteomes" id="UP000789375"/>
    </source>
</evidence>
<dbReference type="GO" id="GO:0000712">
    <property type="term" value="P:resolution of meiotic recombination intermediates"/>
    <property type="evidence" value="ECO:0007669"/>
    <property type="project" value="TreeGrafter"/>
</dbReference>
<comment type="cofactor">
    <cofactor evidence="2">
        <name>Mg(2+)</name>
        <dbReference type="ChEBI" id="CHEBI:18420"/>
    </cofactor>
</comment>
<reference evidence="7" key="1">
    <citation type="submission" date="2021-06" db="EMBL/GenBank/DDBJ databases">
        <authorList>
            <person name="Kallberg Y."/>
            <person name="Tangrot J."/>
            <person name="Rosling A."/>
        </authorList>
    </citation>
    <scope>NUCLEOTIDE SEQUENCE</scope>
    <source>
        <strain evidence="7">87-6 pot B 2015</strain>
    </source>
</reference>
<evidence type="ECO:0000256" key="2">
    <source>
        <dbReference type="ARBA" id="ARBA00001946"/>
    </source>
</evidence>
<dbReference type="GO" id="GO:0003918">
    <property type="term" value="F:DNA topoisomerase type II (double strand cut, ATP-hydrolyzing) activity"/>
    <property type="evidence" value="ECO:0007669"/>
    <property type="project" value="UniProtKB-EC"/>
</dbReference>
<dbReference type="InterPro" id="IPR050634">
    <property type="entry name" value="DNA_Topoisomerase_II"/>
</dbReference>
<dbReference type="SUPFAM" id="SSF55874">
    <property type="entry name" value="ATPase domain of HSP90 chaperone/DNA topoisomerase II/histidine kinase"/>
    <property type="match status" value="1"/>
</dbReference>
<keyword evidence="4" id="KW-0799">Topoisomerase</keyword>
<dbReference type="EC" id="5.6.2.2" evidence="3"/>
<organism evidence="7 8">
    <name type="scientific">Funneliformis mosseae</name>
    <name type="common">Endomycorrhizal fungus</name>
    <name type="synonym">Glomus mosseae</name>
    <dbReference type="NCBI Taxonomy" id="27381"/>
    <lineage>
        <taxon>Eukaryota</taxon>
        <taxon>Fungi</taxon>
        <taxon>Fungi incertae sedis</taxon>
        <taxon>Mucoromycota</taxon>
        <taxon>Glomeromycotina</taxon>
        <taxon>Glomeromycetes</taxon>
        <taxon>Glomerales</taxon>
        <taxon>Glomeraceae</taxon>
        <taxon>Funneliformis</taxon>
    </lineage>
</organism>
<accession>A0A9N9GF26</accession>
<dbReference type="GO" id="GO:0000819">
    <property type="term" value="P:sister chromatid segregation"/>
    <property type="evidence" value="ECO:0007669"/>
    <property type="project" value="TreeGrafter"/>
</dbReference>
<keyword evidence="6" id="KW-0413">Isomerase</keyword>
<proteinExistence type="predicted"/>
<dbReference type="PANTHER" id="PTHR10169:SF38">
    <property type="entry name" value="DNA TOPOISOMERASE 2"/>
    <property type="match status" value="1"/>
</dbReference>
<dbReference type="PANTHER" id="PTHR10169">
    <property type="entry name" value="DNA TOPOISOMERASE/GYRASE"/>
    <property type="match status" value="1"/>
</dbReference>
<evidence type="ECO:0000256" key="3">
    <source>
        <dbReference type="ARBA" id="ARBA00012895"/>
    </source>
</evidence>
<comment type="caution">
    <text evidence="7">The sequence shown here is derived from an EMBL/GenBank/DDBJ whole genome shotgun (WGS) entry which is preliminary data.</text>
</comment>
<evidence type="ECO:0000256" key="6">
    <source>
        <dbReference type="ARBA" id="ARBA00023235"/>
    </source>
</evidence>
<evidence type="ECO:0000313" key="7">
    <source>
        <dbReference type="EMBL" id="CAG8605708.1"/>
    </source>
</evidence>
<dbReference type="GO" id="GO:0003677">
    <property type="term" value="F:DNA binding"/>
    <property type="evidence" value="ECO:0007669"/>
    <property type="project" value="UniProtKB-KW"/>
</dbReference>
<comment type="catalytic activity">
    <reaction evidence="1">
        <text>ATP-dependent breakage, passage and rejoining of double-stranded DNA.</text>
        <dbReference type="EC" id="5.6.2.2"/>
    </reaction>
</comment>
<protein>
    <recommendedName>
        <fullName evidence="3">DNA topoisomerase (ATP-hydrolyzing)</fullName>
        <ecNumber evidence="3">5.6.2.2</ecNumber>
    </recommendedName>
</protein>
<dbReference type="AlphaFoldDB" id="A0A9N9GF26"/>
<gene>
    <name evidence="7" type="ORF">FMOSSE_LOCUS9191</name>
</gene>
<sequence>MYLIKVDIYEEGGQISIFNNGKESLLNAQGRKFYMFFTSSNYDDKEKKVSGGRNGFGAKLANIYSTEFILEQFQQKISPNFQEPYEQPILTTCSKNAGD</sequence>
<dbReference type="Gene3D" id="3.30.565.10">
    <property type="entry name" value="Histidine kinase-like ATPase, C-terminal domain"/>
    <property type="match status" value="1"/>
</dbReference>